<keyword evidence="4" id="KW-0378">Hydrolase</keyword>
<evidence type="ECO:0000256" key="2">
    <source>
        <dbReference type="ARBA" id="ARBA00022722"/>
    </source>
</evidence>
<proteinExistence type="predicted"/>
<evidence type="ECO:0000256" key="6">
    <source>
        <dbReference type="ARBA" id="ARBA00023014"/>
    </source>
</evidence>
<evidence type="ECO:0000256" key="1">
    <source>
        <dbReference type="ARBA" id="ARBA00001966"/>
    </source>
</evidence>
<gene>
    <name evidence="7" type="ORF">KUTeg_010012</name>
</gene>
<protein>
    <submittedName>
        <fullName evidence="7">Uncharacterized protein</fullName>
    </submittedName>
</protein>
<keyword evidence="2" id="KW-0540">Nuclease</keyword>
<evidence type="ECO:0000256" key="4">
    <source>
        <dbReference type="ARBA" id="ARBA00022801"/>
    </source>
</evidence>
<dbReference type="PANTHER" id="PTHR36531:SF6">
    <property type="entry name" value="DNA REPLICATION ATP-DEPENDENT HELICASE_NUCLEASE DNA2"/>
    <property type="match status" value="1"/>
</dbReference>
<evidence type="ECO:0000313" key="8">
    <source>
        <dbReference type="Proteomes" id="UP001217089"/>
    </source>
</evidence>
<comment type="caution">
    <text evidence="7">The sequence shown here is derived from an EMBL/GenBank/DDBJ whole genome shotgun (WGS) entry which is preliminary data.</text>
</comment>
<name>A0ABQ9F5I3_TEGGR</name>
<accession>A0ABQ9F5I3</accession>
<keyword evidence="8" id="KW-1185">Reference proteome</keyword>
<reference evidence="7 8" key="1">
    <citation type="submission" date="2022-12" db="EMBL/GenBank/DDBJ databases">
        <title>Chromosome-level genome of Tegillarca granosa.</title>
        <authorList>
            <person name="Kim J."/>
        </authorList>
    </citation>
    <scope>NUCLEOTIDE SEQUENCE [LARGE SCALE GENOMIC DNA]</scope>
    <source>
        <strain evidence="7">Teg-2019</strain>
        <tissue evidence="7">Adductor muscle</tissue>
    </source>
</reference>
<dbReference type="PANTHER" id="PTHR36531">
    <property type="entry name" value="CRISPR-ASSOCIATED EXONUCLEASE CAS4"/>
    <property type="match status" value="1"/>
</dbReference>
<keyword evidence="3" id="KW-0479">Metal-binding</keyword>
<evidence type="ECO:0000313" key="7">
    <source>
        <dbReference type="EMBL" id="KAJ8312639.1"/>
    </source>
</evidence>
<sequence length="148" mass="17157">MRFSDSIKQTTFICLSSRYANNTTEGEVMEEIKKYIPPLLKWLEQYTNITQNLLCAQKFGIKGKIDLTVDVQLKNKNKQTERGTVPLELKTGRPTFSMEHKGQVSLYSMMSSDRREDPKKGLLLYLKEPDMKLIPVDHVNKRGMHCFI</sequence>
<dbReference type="Gene3D" id="3.90.320.10">
    <property type="match status" value="1"/>
</dbReference>
<evidence type="ECO:0000256" key="5">
    <source>
        <dbReference type="ARBA" id="ARBA00023004"/>
    </source>
</evidence>
<organism evidence="7 8">
    <name type="scientific">Tegillarca granosa</name>
    <name type="common">Malaysian cockle</name>
    <name type="synonym">Anadara granosa</name>
    <dbReference type="NCBI Taxonomy" id="220873"/>
    <lineage>
        <taxon>Eukaryota</taxon>
        <taxon>Metazoa</taxon>
        <taxon>Spiralia</taxon>
        <taxon>Lophotrochozoa</taxon>
        <taxon>Mollusca</taxon>
        <taxon>Bivalvia</taxon>
        <taxon>Autobranchia</taxon>
        <taxon>Pteriomorphia</taxon>
        <taxon>Arcoida</taxon>
        <taxon>Arcoidea</taxon>
        <taxon>Arcidae</taxon>
        <taxon>Tegillarca</taxon>
    </lineage>
</organism>
<dbReference type="InterPro" id="IPR051827">
    <property type="entry name" value="Cas4_exonuclease"/>
</dbReference>
<dbReference type="EMBL" id="JARBDR010000440">
    <property type="protein sequence ID" value="KAJ8312639.1"/>
    <property type="molecule type" value="Genomic_DNA"/>
</dbReference>
<evidence type="ECO:0000256" key="3">
    <source>
        <dbReference type="ARBA" id="ARBA00022723"/>
    </source>
</evidence>
<keyword evidence="6" id="KW-0411">Iron-sulfur</keyword>
<comment type="cofactor">
    <cofactor evidence="1">
        <name>[4Fe-4S] cluster</name>
        <dbReference type="ChEBI" id="CHEBI:49883"/>
    </cofactor>
</comment>
<keyword evidence="5" id="KW-0408">Iron</keyword>
<dbReference type="InterPro" id="IPR011604">
    <property type="entry name" value="PDDEXK-like_dom_sf"/>
</dbReference>
<dbReference type="Proteomes" id="UP001217089">
    <property type="component" value="Unassembled WGS sequence"/>
</dbReference>